<feature type="transmembrane region" description="Helical" evidence="1">
    <location>
        <begin position="26"/>
        <end position="44"/>
    </location>
</feature>
<keyword evidence="1" id="KW-0472">Membrane</keyword>
<dbReference type="InterPro" id="IPR005325">
    <property type="entry name" value="DUF308_memb"/>
</dbReference>
<proteinExistence type="predicted"/>
<accession>A0A6B8KH51</accession>
<reference evidence="2 3" key="1">
    <citation type="submission" date="2019-11" db="EMBL/GenBank/DDBJ databases">
        <title>The genome sequence of Methylocystis heyeri.</title>
        <authorList>
            <person name="Oshkin I.Y."/>
            <person name="Miroshnikov K."/>
            <person name="Dedysh S.N."/>
        </authorList>
    </citation>
    <scope>NUCLEOTIDE SEQUENCE [LARGE SCALE GENOMIC DNA]</scope>
    <source>
        <strain evidence="2 3">H2</strain>
    </source>
</reference>
<feature type="transmembrane region" description="Helical" evidence="1">
    <location>
        <begin position="107"/>
        <end position="126"/>
    </location>
</feature>
<keyword evidence="3" id="KW-1185">Reference proteome</keyword>
<keyword evidence="1" id="KW-1133">Transmembrane helix</keyword>
<evidence type="ECO:0000256" key="1">
    <source>
        <dbReference type="SAM" id="Phobius"/>
    </source>
</evidence>
<dbReference type="InterPro" id="IPR052712">
    <property type="entry name" value="Acid_resist_chaperone_HdeD"/>
</dbReference>
<dbReference type="RefSeq" id="WP_136496158.1">
    <property type="nucleotide sequence ID" value="NZ_CP046052.1"/>
</dbReference>
<feature type="transmembrane region" description="Helical" evidence="1">
    <location>
        <begin position="164"/>
        <end position="188"/>
    </location>
</feature>
<feature type="transmembrane region" description="Helical" evidence="1">
    <location>
        <begin position="50"/>
        <end position="70"/>
    </location>
</feature>
<dbReference type="Proteomes" id="UP000309061">
    <property type="component" value="Chromosome"/>
</dbReference>
<sequence length="193" mass="20707">MAFEGDPNLTVRRDIGRIMEHMRERWAWFVGFGVIAALLGLGLLSAAGLATLISVSLIAAFMILIGGIEITVGFQAPTFGSGVWFVLVGLAYIVTAAFVLARPEQGAVGLTLMLGAALLATGLLRIYFATRLPEGPRLYVAIAGVVTTLLGVFILIGWPENSAYVLGIFLGVDMLVYGASWLNFGLFLRPRHH</sequence>
<dbReference type="EMBL" id="CP046052">
    <property type="protein sequence ID" value="QGM45888.1"/>
    <property type="molecule type" value="Genomic_DNA"/>
</dbReference>
<dbReference type="OrthoDB" id="9815400at2"/>
<organism evidence="2 3">
    <name type="scientific">Methylocystis heyeri</name>
    <dbReference type="NCBI Taxonomy" id="391905"/>
    <lineage>
        <taxon>Bacteria</taxon>
        <taxon>Pseudomonadati</taxon>
        <taxon>Pseudomonadota</taxon>
        <taxon>Alphaproteobacteria</taxon>
        <taxon>Hyphomicrobiales</taxon>
        <taxon>Methylocystaceae</taxon>
        <taxon>Methylocystis</taxon>
    </lineage>
</organism>
<feature type="transmembrane region" description="Helical" evidence="1">
    <location>
        <begin position="82"/>
        <end position="101"/>
    </location>
</feature>
<protein>
    <submittedName>
        <fullName evidence="2">HdeD family acid-resistance protein</fullName>
    </submittedName>
</protein>
<gene>
    <name evidence="2" type="ORF">H2LOC_009335</name>
</gene>
<evidence type="ECO:0000313" key="2">
    <source>
        <dbReference type="EMBL" id="QGM45888.1"/>
    </source>
</evidence>
<evidence type="ECO:0000313" key="3">
    <source>
        <dbReference type="Proteomes" id="UP000309061"/>
    </source>
</evidence>
<dbReference type="KEGG" id="mhey:H2LOC_009335"/>
<name>A0A6B8KH51_9HYPH</name>
<feature type="transmembrane region" description="Helical" evidence="1">
    <location>
        <begin position="138"/>
        <end position="158"/>
    </location>
</feature>
<dbReference type="Pfam" id="PF03729">
    <property type="entry name" value="DUF308"/>
    <property type="match status" value="1"/>
</dbReference>
<dbReference type="AlphaFoldDB" id="A0A6B8KH51"/>
<keyword evidence="1" id="KW-0812">Transmembrane</keyword>
<dbReference type="PANTHER" id="PTHR34989:SF1">
    <property type="entry name" value="PROTEIN HDED"/>
    <property type="match status" value="1"/>
</dbReference>
<dbReference type="GO" id="GO:0005886">
    <property type="term" value="C:plasma membrane"/>
    <property type="evidence" value="ECO:0007669"/>
    <property type="project" value="TreeGrafter"/>
</dbReference>
<dbReference type="PANTHER" id="PTHR34989">
    <property type="entry name" value="PROTEIN HDED"/>
    <property type="match status" value="1"/>
</dbReference>